<feature type="region of interest" description="Disordered" evidence="1">
    <location>
        <begin position="308"/>
        <end position="332"/>
    </location>
</feature>
<evidence type="ECO:0000313" key="3">
    <source>
        <dbReference type="Proteomes" id="UP000076871"/>
    </source>
</evidence>
<feature type="compositionally biased region" description="Polar residues" evidence="1">
    <location>
        <begin position="312"/>
        <end position="330"/>
    </location>
</feature>
<dbReference type="RefSeq" id="XP_040769759.1">
    <property type="nucleotide sequence ID" value="XM_040906777.1"/>
</dbReference>
<accession>A0A165HS45</accession>
<dbReference type="GeneID" id="63823806"/>
<reference evidence="2 3" key="1">
    <citation type="journal article" date="2016" name="Mol. Biol. Evol.">
        <title>Comparative Genomics of Early-Diverging Mushroom-Forming Fungi Provides Insights into the Origins of Lignocellulose Decay Capabilities.</title>
        <authorList>
            <person name="Nagy L.G."/>
            <person name="Riley R."/>
            <person name="Tritt A."/>
            <person name="Adam C."/>
            <person name="Daum C."/>
            <person name="Floudas D."/>
            <person name="Sun H."/>
            <person name="Yadav J.S."/>
            <person name="Pangilinan J."/>
            <person name="Larsson K.H."/>
            <person name="Matsuura K."/>
            <person name="Barry K."/>
            <person name="Labutti K."/>
            <person name="Kuo R."/>
            <person name="Ohm R.A."/>
            <person name="Bhattacharya S.S."/>
            <person name="Shirouzu T."/>
            <person name="Yoshinaga Y."/>
            <person name="Martin F.M."/>
            <person name="Grigoriev I.V."/>
            <person name="Hibbett D.S."/>
        </authorList>
    </citation>
    <scope>NUCLEOTIDE SEQUENCE [LARGE SCALE GENOMIC DNA]</scope>
    <source>
        <strain evidence="2 3">93-53</strain>
    </source>
</reference>
<feature type="region of interest" description="Disordered" evidence="1">
    <location>
        <begin position="209"/>
        <end position="229"/>
    </location>
</feature>
<evidence type="ECO:0000313" key="2">
    <source>
        <dbReference type="EMBL" id="KZT12111.1"/>
    </source>
</evidence>
<keyword evidence="3" id="KW-1185">Reference proteome</keyword>
<gene>
    <name evidence="2" type="ORF">LAESUDRAFT_710579</name>
</gene>
<sequence length="1341" mass="151217">MSLRHAISKTASDLLHKLKNDVQGVKNKLQVHNDNTVTAVEDVVDKWCGRVEELKKVVRTMNEMNPDCLEHIDQMEHAYDALWEKTENLVAIINKGQLMNVNEAGSAPQAVSHAALKAEEKPACKEHNNHLQDKAMSAEELQRTSIADIESAICAVWDMLRVKHRAAWKDEKLLDANREVFAQSEEQEHLSALVDPKYNFLFEWKYQSTDESSDDEGGPIDSEISEEKCDKPANWQSEWISRPPDYCTEHDSRTQSLYSVPRLCILSRSLTAVSMAAKHKPKQAALPVVQPVFAVPGTPPSVARMHLETPVTGPTPNSSPHPHKCSNATNPSGSSAPALASSIHILTDVSVLIYFIMLSLEPEAIFNSVIWPHPCSSHRLMHCQSPKHIIYSTLALPYFIRSILILTDRPSTSLDDLHVYMAEECCGPSARTPCMVDLKLKRNFGADTHSLWPTHEDMVNASMTFGRVYFTPLQPNTEVKHAHAKSLWLDEEKAKATLEVDAPLPALKHIKQFLFVTFTTGKSDFKGDQILELCEETVAHLQVTKRIMTTACSNTFFISSQCSGALILARHYEDSKESAHHTEWWQTGIDKDSGLRTQLFIDWHYMKNMHNLKSEFIKSNISFLPADMAYLNSTLALFSLLIFRGMFEEDVLAWHKNPSLVLHFPYKLTIKDEFLDQALIINENLKDATYNMLHHWFSKTFQLAHSGMALLAGWQTGFRSSEHAKTTYQVPDRPIDLSAARYDVTSVDHDFLDWHKSVDYDRNDLTHAPLEASIKALTSNPEITLLIEEWEVLELPVSDKYQKLSFQLNTVNDVRFDSDSHVTAAMDAWTDPPVMQKVHCKLVTESEQQSSTTFSALTPARSSRSISASTSRVTSVSCDVCSGASMPATASTRASSPAVTDYSLDEEATGFYDDDDGTESEIGIETTAPGDFNFDVDTAKKMVLIPIIKSSPGNARYAILYHYLVLLKADRLHNQGYCPFCYDNSTLPKDKHEKHHSRNMGQHIWCCHIEPELEDYEAADLPDIDPTSLDGVIDDDVYDADTDDIATQAEVDVTGSHHATNTVSDITKITHEESLWCMLTRGWQALSAQVHHQVSIRAFSLFFHPICLFDEELPWDYKFERGCKKLHRLFNIMDYEPMVKHLYTHWNKRSVTSLDYTKQFNCAFPPCNCSKIRTLKEMVEHLHNLRIAEWPISSMHIKALRRHSNPRLLPPWMTTHTAALSDNMLLPPSMDSIASDGALSSAPAPSLITTNIVLPPPLLIIPTLEGSANVTPHLRELCQFFAAFHESNPWIKEEQFDLSGFFDMTDDEIKSTFAVPLVSKMYVMNSSIIGLHIVEASIVFK</sequence>
<dbReference type="Proteomes" id="UP000076871">
    <property type="component" value="Unassembled WGS sequence"/>
</dbReference>
<name>A0A165HS45_9APHY</name>
<dbReference type="InParanoid" id="A0A165HS45"/>
<protein>
    <submittedName>
        <fullName evidence="2">Uncharacterized protein</fullName>
    </submittedName>
</protein>
<evidence type="ECO:0000256" key="1">
    <source>
        <dbReference type="SAM" id="MobiDB-lite"/>
    </source>
</evidence>
<organism evidence="2 3">
    <name type="scientific">Laetiporus sulphureus 93-53</name>
    <dbReference type="NCBI Taxonomy" id="1314785"/>
    <lineage>
        <taxon>Eukaryota</taxon>
        <taxon>Fungi</taxon>
        <taxon>Dikarya</taxon>
        <taxon>Basidiomycota</taxon>
        <taxon>Agaricomycotina</taxon>
        <taxon>Agaricomycetes</taxon>
        <taxon>Polyporales</taxon>
        <taxon>Laetiporus</taxon>
    </lineage>
</organism>
<dbReference type="EMBL" id="KV427606">
    <property type="protein sequence ID" value="KZT12111.1"/>
    <property type="molecule type" value="Genomic_DNA"/>
</dbReference>
<proteinExistence type="predicted"/>
<dbReference type="OrthoDB" id="3271023at2759"/>